<sequence length="481" mass="50204">MKSVAIVGGGVSGLVAAWHLATTAPSWKITVFEADERVGGKLRQEEIAGHRVDVGAESALWRRPEVVDLLAELGVEAVHPQRFPALLWSRGSLEALPAGTLMGIPSDPESARGLLSDDEVARAADERPVEISVPRSEAGDSADDLADISVGDAVEQALGAAVVDRMVEPLLGGVYAGNARELSARACVPPLFKALRDGGRLTEAARAASSAVSSNDTRQVFGAPTDGMGSLPEALRAGLADRGVDVVTGARVTELRRSLGHRGTWHLEVERDGLPEPHEADGVIVTTAAPAAARLLAAIAPEASDALGGIEYATMAIVTYAFPASVHASLPEGTGFLVPPVDGRTIKASTFSSVKWPWLAEAAPDVAYVRVSMGRHRDEAVLDHADDELLALGLDDLGEATGLDLPAPLDAHVQRWANGLPQYALGHVERVRRIRDDLTRLPALDVAGAALDGVGIPACVATARAAADRVLDDLAAQDALA</sequence>
<keyword evidence="11 12" id="KW-0350">Heme biosynthesis</keyword>
<dbReference type="Gene3D" id="1.10.3110.10">
    <property type="entry name" value="protoporphyrinogen ix oxidase, domain 3"/>
    <property type="match status" value="1"/>
</dbReference>
<comment type="similarity">
    <text evidence="5 12">Belongs to the protoporphyrinogen/coproporphyrinogen oxidase family. Coproporphyrinogen III oxidase subfamily.</text>
</comment>
<dbReference type="GO" id="GO:0005737">
    <property type="term" value="C:cytoplasm"/>
    <property type="evidence" value="ECO:0007669"/>
    <property type="project" value="UniProtKB-SubCell"/>
</dbReference>
<evidence type="ECO:0000256" key="8">
    <source>
        <dbReference type="ARBA" id="ARBA00022630"/>
    </source>
</evidence>
<evidence type="ECO:0000256" key="12">
    <source>
        <dbReference type="RuleBase" id="RU364052"/>
    </source>
</evidence>
<dbReference type="Proteomes" id="UP000285376">
    <property type="component" value="Unassembled WGS sequence"/>
</dbReference>
<dbReference type="InterPro" id="IPR036188">
    <property type="entry name" value="FAD/NAD-bd_sf"/>
</dbReference>
<evidence type="ECO:0000256" key="2">
    <source>
        <dbReference type="ARBA" id="ARBA00001974"/>
    </source>
</evidence>
<reference evidence="14 15" key="1">
    <citation type="submission" date="2018-08" db="EMBL/GenBank/DDBJ databases">
        <title>Whole genome sequence analysis of Dermacoccus abyssi bacteria isolated from Deep Mariana trench Micromonospora spp reveals genes involved in the environmental adaptation and production of secondary metabolites.</title>
        <authorList>
            <person name="Abdel-Mageed W.M."/>
            <person name="Lehri B."/>
            <person name="Nouioui I."/>
            <person name="Goodfellow I."/>
            <person name="Jaspars M."/>
            <person name="Karlyshev A."/>
        </authorList>
    </citation>
    <scope>NUCLEOTIDE SEQUENCE [LARGE SCALE GENOMIC DNA]</scope>
    <source>
        <strain evidence="14 15">MT1.1</strain>
    </source>
</reference>
<dbReference type="NCBIfam" id="TIGR00562">
    <property type="entry name" value="proto_IX_ox"/>
    <property type="match status" value="1"/>
</dbReference>
<dbReference type="UniPathway" id="UPA00252"/>
<dbReference type="SUPFAM" id="SSF54373">
    <property type="entry name" value="FAD-linked reductases, C-terminal domain"/>
    <property type="match status" value="1"/>
</dbReference>
<keyword evidence="10 12" id="KW-0560">Oxidoreductase</keyword>
<dbReference type="SUPFAM" id="SSF51905">
    <property type="entry name" value="FAD/NAD(P)-binding domain"/>
    <property type="match status" value="1"/>
</dbReference>
<evidence type="ECO:0000256" key="11">
    <source>
        <dbReference type="ARBA" id="ARBA00023133"/>
    </source>
</evidence>
<evidence type="ECO:0000313" key="15">
    <source>
        <dbReference type="Proteomes" id="UP000285376"/>
    </source>
</evidence>
<protein>
    <recommendedName>
        <fullName evidence="7 12">Coproporphyrinogen III oxidase</fullName>
        <ecNumber evidence="6 12">1.3.3.15</ecNumber>
    </recommendedName>
</protein>
<comment type="function">
    <text evidence="3 12">Involved in coproporphyrin-dependent heme b biosynthesis. Catalyzes the oxidation of coproporphyrinogen III to coproporphyrin III.</text>
</comment>
<dbReference type="EMBL" id="QWLM01000006">
    <property type="protein sequence ID" value="RHW46207.1"/>
    <property type="molecule type" value="Genomic_DNA"/>
</dbReference>
<gene>
    <name evidence="14" type="primary">hemG</name>
    <name evidence="14" type="ORF">D1832_07060</name>
</gene>
<dbReference type="GO" id="GO:0006783">
    <property type="term" value="P:heme biosynthetic process"/>
    <property type="evidence" value="ECO:0007669"/>
    <property type="project" value="UniProtKB-UniRule"/>
</dbReference>
<evidence type="ECO:0000256" key="5">
    <source>
        <dbReference type="ARBA" id="ARBA00008310"/>
    </source>
</evidence>
<evidence type="ECO:0000256" key="9">
    <source>
        <dbReference type="ARBA" id="ARBA00022827"/>
    </source>
</evidence>
<dbReference type="PANTHER" id="PTHR42923:SF3">
    <property type="entry name" value="PROTOPORPHYRINOGEN OXIDASE"/>
    <property type="match status" value="1"/>
</dbReference>
<dbReference type="AlphaFoldDB" id="A0A417Z6H8"/>
<dbReference type="Gene3D" id="3.90.660.20">
    <property type="entry name" value="Protoporphyrinogen oxidase, mitochondrial, domain 2"/>
    <property type="match status" value="1"/>
</dbReference>
<dbReference type="PANTHER" id="PTHR42923">
    <property type="entry name" value="PROTOPORPHYRINOGEN OXIDASE"/>
    <property type="match status" value="1"/>
</dbReference>
<evidence type="ECO:0000256" key="7">
    <source>
        <dbReference type="ARBA" id="ARBA00019046"/>
    </source>
</evidence>
<evidence type="ECO:0000259" key="13">
    <source>
        <dbReference type="Pfam" id="PF01593"/>
    </source>
</evidence>
<evidence type="ECO:0000256" key="3">
    <source>
        <dbReference type="ARBA" id="ARBA00002185"/>
    </source>
</evidence>
<feature type="domain" description="Amine oxidase" evidence="13">
    <location>
        <begin position="11"/>
        <end position="471"/>
    </location>
</feature>
<evidence type="ECO:0000256" key="1">
    <source>
        <dbReference type="ARBA" id="ARBA00001755"/>
    </source>
</evidence>
<accession>A0A417Z6H8</accession>
<dbReference type="RefSeq" id="WP_118913229.1">
    <property type="nucleotide sequence ID" value="NZ_CBCRVH010000008.1"/>
</dbReference>
<keyword evidence="8 12" id="KW-0285">Flavoprotein</keyword>
<dbReference type="Pfam" id="PF01593">
    <property type="entry name" value="Amino_oxidase"/>
    <property type="match status" value="1"/>
</dbReference>
<comment type="catalytic activity">
    <reaction evidence="1">
        <text>coproporphyrinogen III + 3 O2 = coproporphyrin III + 3 H2O2</text>
        <dbReference type="Rhea" id="RHEA:43436"/>
        <dbReference type="ChEBI" id="CHEBI:15379"/>
        <dbReference type="ChEBI" id="CHEBI:16240"/>
        <dbReference type="ChEBI" id="CHEBI:57309"/>
        <dbReference type="ChEBI" id="CHEBI:131725"/>
        <dbReference type="EC" id="1.3.3.15"/>
    </reaction>
    <physiologicalReaction direction="left-to-right" evidence="1">
        <dbReference type="Rhea" id="RHEA:43437"/>
    </physiologicalReaction>
</comment>
<dbReference type="InterPro" id="IPR002937">
    <property type="entry name" value="Amino_oxidase"/>
</dbReference>
<dbReference type="InterPro" id="IPR050464">
    <property type="entry name" value="Zeta_carotene_desat/Oxidored"/>
</dbReference>
<evidence type="ECO:0000256" key="6">
    <source>
        <dbReference type="ARBA" id="ARBA00012402"/>
    </source>
</evidence>
<evidence type="ECO:0000256" key="4">
    <source>
        <dbReference type="ARBA" id="ARBA00004744"/>
    </source>
</evidence>
<comment type="caution">
    <text evidence="14">The sequence shown here is derived from an EMBL/GenBank/DDBJ whole genome shotgun (WGS) entry which is preliminary data.</text>
</comment>
<dbReference type="Gene3D" id="3.50.50.60">
    <property type="entry name" value="FAD/NAD(P)-binding domain"/>
    <property type="match status" value="1"/>
</dbReference>
<evidence type="ECO:0000256" key="10">
    <source>
        <dbReference type="ARBA" id="ARBA00023002"/>
    </source>
</evidence>
<comment type="pathway">
    <text evidence="4 12">Porphyrin-containing compound metabolism; protoheme biosynthesis.</text>
</comment>
<evidence type="ECO:0000313" key="14">
    <source>
        <dbReference type="EMBL" id="RHW46207.1"/>
    </source>
</evidence>
<dbReference type="InterPro" id="IPR004572">
    <property type="entry name" value="Protoporphyrinogen_oxidase"/>
</dbReference>
<comment type="cofactor">
    <cofactor evidence="2 12">
        <name>FAD</name>
        <dbReference type="ChEBI" id="CHEBI:57692"/>
    </cofactor>
</comment>
<dbReference type="EC" id="1.3.3.15" evidence="6 12"/>
<keyword evidence="12" id="KW-0963">Cytoplasm</keyword>
<proteinExistence type="inferred from homology"/>
<organism evidence="14 15">
    <name type="scientific">Dermacoccus abyssi</name>
    <dbReference type="NCBI Taxonomy" id="322596"/>
    <lineage>
        <taxon>Bacteria</taxon>
        <taxon>Bacillati</taxon>
        <taxon>Actinomycetota</taxon>
        <taxon>Actinomycetes</taxon>
        <taxon>Micrococcales</taxon>
        <taxon>Dermacoccaceae</taxon>
        <taxon>Dermacoccus</taxon>
    </lineage>
</organism>
<keyword evidence="9 12" id="KW-0274">FAD</keyword>
<dbReference type="GO" id="GO:0004729">
    <property type="term" value="F:oxygen-dependent protoporphyrinogen oxidase activity"/>
    <property type="evidence" value="ECO:0007669"/>
    <property type="project" value="UniProtKB-UniRule"/>
</dbReference>
<name>A0A417Z6H8_9MICO</name>
<comment type="subcellular location">
    <subcellularLocation>
        <location evidence="12">Cytoplasm</location>
    </subcellularLocation>
</comment>